<organism evidence="1 2">
    <name type="scientific">Acaulospora colombiana</name>
    <dbReference type="NCBI Taxonomy" id="27376"/>
    <lineage>
        <taxon>Eukaryota</taxon>
        <taxon>Fungi</taxon>
        <taxon>Fungi incertae sedis</taxon>
        <taxon>Mucoromycota</taxon>
        <taxon>Glomeromycotina</taxon>
        <taxon>Glomeromycetes</taxon>
        <taxon>Diversisporales</taxon>
        <taxon>Acaulosporaceae</taxon>
        <taxon>Acaulospora</taxon>
    </lineage>
</organism>
<dbReference type="Proteomes" id="UP000789525">
    <property type="component" value="Unassembled WGS sequence"/>
</dbReference>
<proteinExistence type="predicted"/>
<protein>
    <submittedName>
        <fullName evidence="1">13714_t:CDS:1</fullName>
    </submittedName>
</protein>
<name>A0ACA9N4U1_9GLOM</name>
<evidence type="ECO:0000313" key="2">
    <source>
        <dbReference type="Proteomes" id="UP000789525"/>
    </source>
</evidence>
<sequence length="94" mass="10328">KMNIKPKNVVLIIGNTEDPTTPYSSARTLASSKHLGNKARLVKYHTLGHTSTSTCMDDIIRKYINGTPPQDAGNDEADIECRPDSIPFDFPLPS</sequence>
<reference evidence="1" key="1">
    <citation type="submission" date="2021-06" db="EMBL/GenBank/DDBJ databases">
        <authorList>
            <person name="Kallberg Y."/>
            <person name="Tangrot J."/>
            <person name="Rosling A."/>
        </authorList>
    </citation>
    <scope>NUCLEOTIDE SEQUENCE</scope>
    <source>
        <strain evidence="1">CL356</strain>
    </source>
</reference>
<dbReference type="EMBL" id="CAJVPT010017386">
    <property type="protein sequence ID" value="CAG8625997.1"/>
    <property type="molecule type" value="Genomic_DNA"/>
</dbReference>
<comment type="caution">
    <text evidence="1">The sequence shown here is derived from an EMBL/GenBank/DDBJ whole genome shotgun (WGS) entry which is preliminary data.</text>
</comment>
<evidence type="ECO:0000313" key="1">
    <source>
        <dbReference type="EMBL" id="CAG8625997.1"/>
    </source>
</evidence>
<gene>
    <name evidence="1" type="ORF">ACOLOM_LOCUS7492</name>
</gene>
<keyword evidence="2" id="KW-1185">Reference proteome</keyword>
<accession>A0ACA9N4U1</accession>
<feature type="non-terminal residue" evidence="1">
    <location>
        <position position="1"/>
    </location>
</feature>